<sequence>MTAQSHGWWADHDNTAKSKGDTAEALFKAIADQRRRGMNVVFVWLDIKNPDAFPASNKVASIEALRDLARKHLEPAGIEVMYGFYSWSAWGRAYKVLSASLNKNEALNYEGSVAEAENLFRARGPARIAQRVFSRGDIYKPSDDIGTWVERGSKQRETGVSDDGRGRR</sequence>
<keyword evidence="2" id="KW-1185">Reference proteome</keyword>
<proteinExistence type="predicted"/>
<organism evidence="1 2">
    <name type="scientific">Purpureocillium takamizusanense</name>
    <dbReference type="NCBI Taxonomy" id="2060973"/>
    <lineage>
        <taxon>Eukaryota</taxon>
        <taxon>Fungi</taxon>
        <taxon>Dikarya</taxon>
        <taxon>Ascomycota</taxon>
        <taxon>Pezizomycotina</taxon>
        <taxon>Sordariomycetes</taxon>
        <taxon>Hypocreomycetidae</taxon>
        <taxon>Hypocreales</taxon>
        <taxon>Ophiocordycipitaceae</taxon>
        <taxon>Purpureocillium</taxon>
    </lineage>
</organism>
<dbReference type="GeneID" id="72070214"/>
<dbReference type="RefSeq" id="XP_047845851.1">
    <property type="nucleotide sequence ID" value="XM_047989846.1"/>
</dbReference>
<dbReference type="EC" id="3.1.4.41" evidence="1"/>
<evidence type="ECO:0000313" key="1">
    <source>
        <dbReference type="EMBL" id="UNI22370.1"/>
    </source>
</evidence>
<dbReference type="KEGG" id="ptkz:JDV02_008266"/>
<name>A0A9Q8VD51_9HYPO</name>
<accession>A0A9Q8VD51</accession>
<dbReference type="AlphaFoldDB" id="A0A9Q8VD51"/>
<dbReference type="EMBL" id="CP086361">
    <property type="protein sequence ID" value="UNI22370.1"/>
    <property type="molecule type" value="Genomic_DNA"/>
</dbReference>
<dbReference type="Gene3D" id="3.20.20.190">
    <property type="entry name" value="Phosphatidylinositol (PI) phosphodiesterase"/>
    <property type="match status" value="1"/>
</dbReference>
<reference evidence="1" key="1">
    <citation type="submission" date="2021-11" db="EMBL/GenBank/DDBJ databases">
        <title>Purpureocillium_takamizusanense_genome.</title>
        <authorList>
            <person name="Nguyen N.-H."/>
        </authorList>
    </citation>
    <scope>NUCLEOTIDE SEQUENCE</scope>
    <source>
        <strain evidence="1">PT3</strain>
    </source>
</reference>
<keyword evidence="1" id="KW-0378">Hydrolase</keyword>
<gene>
    <name evidence="1" type="ORF">JDV02_008266</name>
</gene>
<dbReference type="InterPro" id="IPR017946">
    <property type="entry name" value="PLC-like_Pdiesterase_TIM-brl"/>
</dbReference>
<dbReference type="OrthoDB" id="4907280at2759"/>
<dbReference type="GO" id="GO:0050290">
    <property type="term" value="F:sphingomyelin phosphodiesterase D activity"/>
    <property type="evidence" value="ECO:0007669"/>
    <property type="project" value="UniProtKB-EC"/>
</dbReference>
<protein>
    <submittedName>
        <fullName evidence="1">Sphingomyelin phosphodiesterase D</fullName>
        <ecNumber evidence="1">3.1.4.41</ecNumber>
    </submittedName>
</protein>
<dbReference type="Proteomes" id="UP000829364">
    <property type="component" value="Chromosome 8"/>
</dbReference>
<evidence type="ECO:0000313" key="2">
    <source>
        <dbReference type="Proteomes" id="UP000829364"/>
    </source>
</evidence>
<dbReference type="GO" id="GO:0006629">
    <property type="term" value="P:lipid metabolic process"/>
    <property type="evidence" value="ECO:0007669"/>
    <property type="project" value="InterPro"/>
</dbReference>